<feature type="compositionally biased region" description="Basic and acidic residues" evidence="2">
    <location>
        <begin position="84"/>
        <end position="98"/>
    </location>
</feature>
<dbReference type="SUPFAM" id="SSF68906">
    <property type="entry name" value="SAP domain"/>
    <property type="match status" value="1"/>
</dbReference>
<dbReference type="Pfam" id="PF02037">
    <property type="entry name" value="SAP"/>
    <property type="match status" value="1"/>
</dbReference>
<dbReference type="PANTHER" id="PTHR31879">
    <property type="entry name" value="DET1- AND DDB1-ASSOCIATED PROTEIN 1"/>
    <property type="match status" value="1"/>
</dbReference>
<dbReference type="GeneID" id="111007476"/>
<dbReference type="KEGG" id="mcha:111007476"/>
<evidence type="ECO:0000313" key="5">
    <source>
        <dbReference type="RefSeq" id="XP_022135549.1"/>
    </source>
</evidence>
<dbReference type="Pfam" id="PF10172">
    <property type="entry name" value="DDA1"/>
    <property type="match status" value="1"/>
</dbReference>
<dbReference type="PROSITE" id="PS50800">
    <property type="entry name" value="SAP"/>
    <property type="match status" value="1"/>
</dbReference>
<reference evidence="5" key="1">
    <citation type="submission" date="2025-08" db="UniProtKB">
        <authorList>
            <consortium name="RefSeq"/>
        </authorList>
    </citation>
    <scope>IDENTIFICATION</scope>
    <source>
        <strain evidence="5">OHB3-1</strain>
    </source>
</reference>
<evidence type="ECO:0000256" key="1">
    <source>
        <dbReference type="ARBA" id="ARBA00008042"/>
    </source>
</evidence>
<sequence length="156" mass="16623">MASSASSSAHGASKFLGGLPSRGYFSSTVPSSNPGSMRVYICLHDTSPPEDQDIKTNQQNILIRSLMLKNSSSKDGKGVAAADSSRKRAGEKISDSRAKRASAQVCSTKGASNSEVPSKHLYNLTVERLRALLKARGLSPKGKKDELISRLRSSDV</sequence>
<evidence type="ECO:0000313" key="4">
    <source>
        <dbReference type="Proteomes" id="UP000504603"/>
    </source>
</evidence>
<feature type="compositionally biased region" description="Polar residues" evidence="2">
    <location>
        <begin position="24"/>
        <end position="35"/>
    </location>
</feature>
<feature type="region of interest" description="Disordered" evidence="2">
    <location>
        <begin position="1"/>
        <end position="37"/>
    </location>
</feature>
<protein>
    <submittedName>
        <fullName evidence="5">Uncharacterized protein LOC111007476</fullName>
    </submittedName>
</protein>
<dbReference type="RefSeq" id="XP_022135549.1">
    <property type="nucleotide sequence ID" value="XM_022279857.1"/>
</dbReference>
<feature type="compositionally biased region" description="Polar residues" evidence="2">
    <location>
        <begin position="104"/>
        <end position="115"/>
    </location>
</feature>
<evidence type="ECO:0000259" key="3">
    <source>
        <dbReference type="PROSITE" id="PS50800"/>
    </source>
</evidence>
<accession>A0A6J1C1R1</accession>
<dbReference type="GO" id="GO:0032436">
    <property type="term" value="P:positive regulation of proteasomal ubiquitin-dependent protein catabolic process"/>
    <property type="evidence" value="ECO:0007669"/>
    <property type="project" value="TreeGrafter"/>
</dbReference>
<proteinExistence type="inferred from homology"/>
<dbReference type="GO" id="GO:0080008">
    <property type="term" value="C:Cul4-RING E3 ubiquitin ligase complex"/>
    <property type="evidence" value="ECO:0007669"/>
    <property type="project" value="TreeGrafter"/>
</dbReference>
<gene>
    <name evidence="5" type="primary">LOC111007476</name>
</gene>
<dbReference type="AlphaFoldDB" id="A0A6J1C1R1"/>
<organism evidence="4 5">
    <name type="scientific">Momordica charantia</name>
    <name type="common">Bitter gourd</name>
    <name type="synonym">Balsam pear</name>
    <dbReference type="NCBI Taxonomy" id="3673"/>
    <lineage>
        <taxon>Eukaryota</taxon>
        <taxon>Viridiplantae</taxon>
        <taxon>Streptophyta</taxon>
        <taxon>Embryophyta</taxon>
        <taxon>Tracheophyta</taxon>
        <taxon>Spermatophyta</taxon>
        <taxon>Magnoliopsida</taxon>
        <taxon>eudicotyledons</taxon>
        <taxon>Gunneridae</taxon>
        <taxon>Pentapetalae</taxon>
        <taxon>rosids</taxon>
        <taxon>fabids</taxon>
        <taxon>Cucurbitales</taxon>
        <taxon>Cucurbitaceae</taxon>
        <taxon>Momordiceae</taxon>
        <taxon>Momordica</taxon>
    </lineage>
</organism>
<dbReference type="SMART" id="SM00513">
    <property type="entry name" value="SAP"/>
    <property type="match status" value="1"/>
</dbReference>
<keyword evidence="4" id="KW-1185">Reference proteome</keyword>
<dbReference type="InterPro" id="IPR036361">
    <property type="entry name" value="SAP_dom_sf"/>
</dbReference>
<dbReference type="Proteomes" id="UP000504603">
    <property type="component" value="Unplaced"/>
</dbReference>
<dbReference type="OrthoDB" id="445357at2759"/>
<feature type="compositionally biased region" description="Low complexity" evidence="2">
    <location>
        <begin position="1"/>
        <end position="13"/>
    </location>
</feature>
<comment type="similarity">
    <text evidence="1">Belongs to the DDA1 family.</text>
</comment>
<name>A0A6J1C1R1_MOMCH</name>
<dbReference type="PANTHER" id="PTHR31879:SF2">
    <property type="entry name" value="DET1- AND DDB1-ASSOCIATED PROTEIN 1"/>
    <property type="match status" value="1"/>
</dbReference>
<evidence type="ECO:0000256" key="2">
    <source>
        <dbReference type="SAM" id="MobiDB-lite"/>
    </source>
</evidence>
<dbReference type="InterPro" id="IPR033575">
    <property type="entry name" value="DDA1-like"/>
</dbReference>
<feature type="region of interest" description="Disordered" evidence="2">
    <location>
        <begin position="71"/>
        <end position="115"/>
    </location>
</feature>
<dbReference type="Gene3D" id="1.10.720.30">
    <property type="entry name" value="SAP domain"/>
    <property type="match status" value="1"/>
</dbReference>
<dbReference type="InterPro" id="IPR018276">
    <property type="entry name" value="DDA1_dom"/>
</dbReference>
<dbReference type="InterPro" id="IPR003034">
    <property type="entry name" value="SAP_dom"/>
</dbReference>
<feature type="domain" description="SAP" evidence="3">
    <location>
        <begin position="121"/>
        <end position="155"/>
    </location>
</feature>